<dbReference type="InterPro" id="IPR001810">
    <property type="entry name" value="F-box_dom"/>
</dbReference>
<dbReference type="Proteomes" id="UP001595075">
    <property type="component" value="Unassembled WGS sequence"/>
</dbReference>
<evidence type="ECO:0000259" key="1">
    <source>
        <dbReference type="PROSITE" id="PS50181"/>
    </source>
</evidence>
<dbReference type="PROSITE" id="PS50181">
    <property type="entry name" value="FBOX"/>
    <property type="match status" value="1"/>
</dbReference>
<comment type="caution">
    <text evidence="2">The sequence shown here is derived from an EMBL/GenBank/DDBJ whole genome shotgun (WGS) entry which is preliminary data.</text>
</comment>
<keyword evidence="3" id="KW-1185">Reference proteome</keyword>
<dbReference type="EMBL" id="JAZHXI010000006">
    <property type="protein sequence ID" value="KAL2070296.1"/>
    <property type="molecule type" value="Genomic_DNA"/>
</dbReference>
<accession>A0ABR4CLI0</accession>
<dbReference type="InterPro" id="IPR036047">
    <property type="entry name" value="F-box-like_dom_sf"/>
</dbReference>
<gene>
    <name evidence="2" type="ORF">VTL71DRAFT_13322</name>
</gene>
<evidence type="ECO:0000313" key="2">
    <source>
        <dbReference type="EMBL" id="KAL2070296.1"/>
    </source>
</evidence>
<dbReference type="SUPFAM" id="SSF81383">
    <property type="entry name" value="F-box domain"/>
    <property type="match status" value="1"/>
</dbReference>
<feature type="domain" description="F-box" evidence="1">
    <location>
        <begin position="39"/>
        <end position="84"/>
    </location>
</feature>
<sequence length="764" mass="87613">MPPRPHRWGERIDAMIRAFDETGSECADEQNRSPRAPSEHPFGNMPPEICLKLLDFVNFQDVMSLRLVCKRWGANAYSHLFKTFVLRPDRDNFANFEILSQNSLVKWVKAIRLELGTLDVNYAIENLAFAYLEQHNEIREVKPEGMSREDFVESFEGKGTEDLNLKKQEAMEEYAAWNVRWHEAQQDFRNPDRLVELFSKIKKLNRVEMAYKACPFHTGLLMNAWIQGTHNRTFKRRVLELRAVLTALNHAGTEIKHFSHDSLPWVFFIDKPSEILHMVRPLESLRSIRLIFDATETPHTKFWSGLGAMLKSMSDLRDIHIGFAPFQAGYVNRGTWQDSENAANWYAPLQNIFGGYGWKNLQKLRLDGLVLCEAGLTDFFDRHSSLQDLELYNIALWQGTLQSFLTAIMEMGLQKFRMGGAFSAFQSLHGSWRFDPGCHVGDEVWSTAFRGFIKQRISDDQGLWEVDNNITPDSFRSSLESFVLQKVHAGECHPGKAKSDDSPGAMIKVDPWPLSSMGITCRFTQHLGQSRACNSFCSVRYQPYHDSRYGCVPLSPDDIHTKWQMLLRKTMRHSKDCEISDTSGVGEPEFVNFYNPPVRTGITRHVNIPLFYPSTARRQQSLNSVDMFGFDCDGNLGNLNLVGRRYHVLEKIPRKPEDAVSELSFHDVGDEWKKRSGHITAMAAYRMMMDGVLELIPRYQIQSQQTGVAKDLLSQTPSNRQPRKRLLLFCHCSNAAVDSKTDKIWGTNGAERKVHTFSQATSDY</sequence>
<dbReference type="Gene3D" id="1.20.1280.50">
    <property type="match status" value="1"/>
</dbReference>
<dbReference type="CDD" id="cd09917">
    <property type="entry name" value="F-box_SF"/>
    <property type="match status" value="1"/>
</dbReference>
<organism evidence="2 3">
    <name type="scientific">Oculimacula yallundae</name>
    <dbReference type="NCBI Taxonomy" id="86028"/>
    <lineage>
        <taxon>Eukaryota</taxon>
        <taxon>Fungi</taxon>
        <taxon>Dikarya</taxon>
        <taxon>Ascomycota</taxon>
        <taxon>Pezizomycotina</taxon>
        <taxon>Leotiomycetes</taxon>
        <taxon>Helotiales</taxon>
        <taxon>Ploettnerulaceae</taxon>
        <taxon>Oculimacula</taxon>
    </lineage>
</organism>
<proteinExistence type="predicted"/>
<dbReference type="Pfam" id="PF12937">
    <property type="entry name" value="F-box-like"/>
    <property type="match status" value="1"/>
</dbReference>
<reference evidence="2 3" key="1">
    <citation type="journal article" date="2024" name="Commun. Biol.">
        <title>Comparative genomic analysis of thermophilic fungi reveals convergent evolutionary adaptations and gene losses.</title>
        <authorList>
            <person name="Steindorff A.S."/>
            <person name="Aguilar-Pontes M.V."/>
            <person name="Robinson A.J."/>
            <person name="Andreopoulos B."/>
            <person name="LaButti K."/>
            <person name="Kuo A."/>
            <person name="Mondo S."/>
            <person name="Riley R."/>
            <person name="Otillar R."/>
            <person name="Haridas S."/>
            <person name="Lipzen A."/>
            <person name="Grimwood J."/>
            <person name="Schmutz J."/>
            <person name="Clum A."/>
            <person name="Reid I.D."/>
            <person name="Moisan M.C."/>
            <person name="Butler G."/>
            <person name="Nguyen T.T.M."/>
            <person name="Dewar K."/>
            <person name="Conant G."/>
            <person name="Drula E."/>
            <person name="Henrissat B."/>
            <person name="Hansel C."/>
            <person name="Singer S."/>
            <person name="Hutchinson M.I."/>
            <person name="de Vries R.P."/>
            <person name="Natvig D.O."/>
            <person name="Powell A.J."/>
            <person name="Tsang A."/>
            <person name="Grigoriev I.V."/>
        </authorList>
    </citation>
    <scope>NUCLEOTIDE SEQUENCE [LARGE SCALE GENOMIC DNA]</scope>
    <source>
        <strain evidence="2 3">CBS 494.80</strain>
    </source>
</reference>
<name>A0ABR4CLI0_9HELO</name>
<evidence type="ECO:0000313" key="3">
    <source>
        <dbReference type="Proteomes" id="UP001595075"/>
    </source>
</evidence>
<protein>
    <recommendedName>
        <fullName evidence="1">F-box domain-containing protein</fullName>
    </recommendedName>
</protein>